<comment type="domain">
    <text evidence="12">The WWE domain mediates non-covalent poly(ADP-ribose)-binding.</text>
</comment>
<dbReference type="InterPro" id="IPR037197">
    <property type="entry name" value="WWE_dom_sf"/>
</dbReference>
<proteinExistence type="predicted"/>
<evidence type="ECO:0000256" key="3">
    <source>
        <dbReference type="ARBA" id="ARBA00004906"/>
    </source>
</evidence>
<keyword evidence="18" id="KW-1185">Reference proteome</keyword>
<keyword evidence="4 12" id="KW-0963">Cytoplasm</keyword>
<dbReference type="InterPro" id="IPR017907">
    <property type="entry name" value="Znf_RING_CS"/>
</dbReference>
<dbReference type="GO" id="GO:0005634">
    <property type="term" value="C:nucleus"/>
    <property type="evidence" value="ECO:0007669"/>
    <property type="project" value="TreeGrafter"/>
</dbReference>
<comment type="caution">
    <text evidence="17">The sequence shown here is derived from an EMBL/GenBank/DDBJ whole genome shotgun (WGS) entry which is preliminary data.</text>
</comment>
<evidence type="ECO:0000256" key="9">
    <source>
        <dbReference type="ARBA" id="ARBA00022786"/>
    </source>
</evidence>
<dbReference type="CDD" id="cd16546">
    <property type="entry name" value="RING-HC_RNF146"/>
    <property type="match status" value="1"/>
</dbReference>
<dbReference type="InterPro" id="IPR001841">
    <property type="entry name" value="Znf_RING"/>
</dbReference>
<feature type="domain" description="WWE" evidence="16">
    <location>
        <begin position="87"/>
        <end position="163"/>
    </location>
</feature>
<feature type="compositionally biased region" description="Polar residues" evidence="13">
    <location>
        <begin position="207"/>
        <end position="222"/>
    </location>
</feature>
<dbReference type="PROSITE" id="PS00518">
    <property type="entry name" value="ZF_RING_1"/>
    <property type="match status" value="1"/>
</dbReference>
<evidence type="ECO:0000256" key="8">
    <source>
        <dbReference type="ARBA" id="ARBA00022771"/>
    </source>
</evidence>
<dbReference type="InterPro" id="IPR044110">
    <property type="entry name" value="RING-HC_RNF146"/>
</dbReference>
<evidence type="ECO:0000256" key="12">
    <source>
        <dbReference type="RuleBase" id="RU367115"/>
    </source>
</evidence>
<feature type="chain" id="PRO_5043006573" description="E3 ubiquitin-protein ligase" evidence="14">
    <location>
        <begin position="17"/>
        <end position="287"/>
    </location>
</feature>
<comment type="pathway">
    <text evidence="3 12">Protein modification; protein ubiquitination.</text>
</comment>
<evidence type="ECO:0000259" key="16">
    <source>
        <dbReference type="PROSITE" id="PS50918"/>
    </source>
</evidence>
<dbReference type="GO" id="GO:0016055">
    <property type="term" value="P:Wnt signaling pathway"/>
    <property type="evidence" value="ECO:0007669"/>
    <property type="project" value="UniProtKB-KW"/>
</dbReference>
<evidence type="ECO:0000313" key="18">
    <source>
        <dbReference type="Proteomes" id="UP001329430"/>
    </source>
</evidence>
<dbReference type="EC" id="2.3.2.27" evidence="12"/>
<dbReference type="InterPro" id="IPR004170">
    <property type="entry name" value="WWE_dom"/>
</dbReference>
<dbReference type="SMART" id="SM00184">
    <property type="entry name" value="RING"/>
    <property type="match status" value="1"/>
</dbReference>
<feature type="region of interest" description="Disordered" evidence="13">
    <location>
        <begin position="252"/>
        <end position="274"/>
    </location>
</feature>
<sequence length="287" mass="32762">MLYWLSVVMAEGSAQADVGAAETQEKQQPDNVECAVCLQPCIHPAQLPCGHIFCFLCVKGIANQSKRCAMCRQEIPRDFIEHPKLLQCPDSVEGYDGGYQWFYEGRNGWWQYDERTSRELETCYKAGERTCELLIAGFLYDANLDTMLQMRRNDHSRRRRIKRDFASAPKKGVAGLRTESDQSQSYIENPRPIESHRPHSPSEGRTDNLTPITPSNTPQTPASGRESPHQEDLEATIERIRSLRLVTASNSVRPSIEHNEDEDGDVHLNANNSREEYRAPNFSRFQF</sequence>
<evidence type="ECO:0000256" key="7">
    <source>
        <dbReference type="ARBA" id="ARBA00022723"/>
    </source>
</evidence>
<dbReference type="GO" id="GO:0006511">
    <property type="term" value="P:ubiquitin-dependent protein catabolic process"/>
    <property type="evidence" value="ECO:0007669"/>
    <property type="project" value="UniProtKB-UniRule"/>
</dbReference>
<feature type="signal peptide" evidence="14">
    <location>
        <begin position="1"/>
        <end position="16"/>
    </location>
</feature>
<dbReference type="InterPro" id="IPR033509">
    <property type="entry name" value="RNF146"/>
</dbReference>
<dbReference type="GO" id="GO:0005829">
    <property type="term" value="C:cytosol"/>
    <property type="evidence" value="ECO:0007669"/>
    <property type="project" value="UniProtKB-SubCell"/>
</dbReference>
<dbReference type="EMBL" id="JAVRBK010000006">
    <property type="protein sequence ID" value="KAK5642205.1"/>
    <property type="molecule type" value="Genomic_DNA"/>
</dbReference>
<evidence type="ECO:0000256" key="5">
    <source>
        <dbReference type="ARBA" id="ARBA00022679"/>
    </source>
</evidence>
<gene>
    <name evidence="17" type="ORF">RI129_008372</name>
</gene>
<evidence type="ECO:0000313" key="17">
    <source>
        <dbReference type="EMBL" id="KAK5642205.1"/>
    </source>
</evidence>
<dbReference type="SUPFAM" id="SSF117839">
    <property type="entry name" value="WWE domain"/>
    <property type="match status" value="1"/>
</dbReference>
<dbReference type="PANTHER" id="PTHR13417:SF2">
    <property type="entry name" value="E3 UBIQUITIN-PROTEIN LIGASE RNF146"/>
    <property type="match status" value="1"/>
</dbReference>
<accession>A0AAN7V597</accession>
<dbReference type="PROSITE" id="PS50089">
    <property type="entry name" value="ZF_RING_2"/>
    <property type="match status" value="1"/>
</dbReference>
<dbReference type="Pfam" id="PF02825">
    <property type="entry name" value="WWE"/>
    <property type="match status" value="1"/>
</dbReference>
<evidence type="ECO:0000256" key="1">
    <source>
        <dbReference type="ARBA" id="ARBA00000900"/>
    </source>
</evidence>
<comment type="catalytic activity">
    <reaction evidence="1 12">
        <text>S-ubiquitinyl-[E2 ubiquitin-conjugating enzyme]-L-cysteine + [acceptor protein]-L-lysine = [E2 ubiquitin-conjugating enzyme]-L-cysteine + N(6)-ubiquitinyl-[acceptor protein]-L-lysine.</text>
        <dbReference type="EC" id="2.3.2.27"/>
    </reaction>
</comment>
<dbReference type="GO" id="GO:0061630">
    <property type="term" value="F:ubiquitin protein ligase activity"/>
    <property type="evidence" value="ECO:0007669"/>
    <property type="project" value="UniProtKB-UniRule"/>
</dbReference>
<organism evidence="17 18">
    <name type="scientific">Pyrocoelia pectoralis</name>
    <dbReference type="NCBI Taxonomy" id="417401"/>
    <lineage>
        <taxon>Eukaryota</taxon>
        <taxon>Metazoa</taxon>
        <taxon>Ecdysozoa</taxon>
        <taxon>Arthropoda</taxon>
        <taxon>Hexapoda</taxon>
        <taxon>Insecta</taxon>
        <taxon>Pterygota</taxon>
        <taxon>Neoptera</taxon>
        <taxon>Endopterygota</taxon>
        <taxon>Coleoptera</taxon>
        <taxon>Polyphaga</taxon>
        <taxon>Elateriformia</taxon>
        <taxon>Elateroidea</taxon>
        <taxon>Lampyridae</taxon>
        <taxon>Lampyrinae</taxon>
        <taxon>Pyrocoelia</taxon>
    </lineage>
</organism>
<evidence type="ECO:0000256" key="6">
    <source>
        <dbReference type="ARBA" id="ARBA00022687"/>
    </source>
</evidence>
<dbReference type="Proteomes" id="UP001329430">
    <property type="component" value="Chromosome 6"/>
</dbReference>
<dbReference type="Gene3D" id="3.30.40.10">
    <property type="entry name" value="Zinc/RING finger domain, C3HC4 (zinc finger)"/>
    <property type="match status" value="1"/>
</dbReference>
<feature type="region of interest" description="Disordered" evidence="13">
    <location>
        <begin position="153"/>
        <end position="233"/>
    </location>
</feature>
<dbReference type="Pfam" id="PF13920">
    <property type="entry name" value="zf-C3HC4_3"/>
    <property type="match status" value="1"/>
</dbReference>
<comment type="subcellular location">
    <subcellularLocation>
        <location evidence="2 12">Cytoplasm</location>
        <location evidence="2 12">Cytosol</location>
    </subcellularLocation>
</comment>
<evidence type="ECO:0000256" key="10">
    <source>
        <dbReference type="ARBA" id="ARBA00022833"/>
    </source>
</evidence>
<name>A0AAN7V597_9COLE</name>
<dbReference type="FunFam" id="3.30.720.50:FF:000003">
    <property type="entry name" value="E3 ubiquitin-protein ligase RNF146"/>
    <property type="match status" value="1"/>
</dbReference>
<protein>
    <recommendedName>
        <fullName evidence="12">E3 ubiquitin-protein ligase</fullName>
        <ecNumber evidence="12">2.3.2.27</ecNumber>
    </recommendedName>
</protein>
<dbReference type="AlphaFoldDB" id="A0AAN7V597"/>
<dbReference type="GO" id="GO:0051865">
    <property type="term" value="P:protein autoubiquitination"/>
    <property type="evidence" value="ECO:0007669"/>
    <property type="project" value="UniProtKB-UniRule"/>
</dbReference>
<dbReference type="PROSITE" id="PS50918">
    <property type="entry name" value="WWE"/>
    <property type="match status" value="1"/>
</dbReference>
<dbReference type="InterPro" id="IPR013083">
    <property type="entry name" value="Znf_RING/FYVE/PHD"/>
</dbReference>
<evidence type="ECO:0000256" key="2">
    <source>
        <dbReference type="ARBA" id="ARBA00004514"/>
    </source>
</evidence>
<evidence type="ECO:0000256" key="14">
    <source>
        <dbReference type="SAM" id="SignalP"/>
    </source>
</evidence>
<reference evidence="17 18" key="1">
    <citation type="journal article" date="2024" name="Insects">
        <title>An Improved Chromosome-Level Genome Assembly of the Firefly Pyrocoelia pectoralis.</title>
        <authorList>
            <person name="Fu X."/>
            <person name="Meyer-Rochow V.B."/>
            <person name="Ballantyne L."/>
            <person name="Zhu X."/>
        </authorList>
    </citation>
    <scope>NUCLEOTIDE SEQUENCE [LARGE SCALE GENOMIC DNA]</scope>
    <source>
        <strain evidence="17">XCY_ONT2</strain>
    </source>
</reference>
<keyword evidence="7 12" id="KW-0479">Metal-binding</keyword>
<keyword evidence="6" id="KW-0879">Wnt signaling pathway</keyword>
<evidence type="ECO:0000256" key="11">
    <source>
        <dbReference type="PROSITE-ProRule" id="PRU00175"/>
    </source>
</evidence>
<dbReference type="PANTHER" id="PTHR13417">
    <property type="entry name" value="E3 UBIQUITIN-PROTEIN LIGASE RNF146"/>
    <property type="match status" value="1"/>
</dbReference>
<comment type="PTM">
    <text evidence="12">Ubiquitinated; autoubiquitinated.</text>
</comment>
<dbReference type="SUPFAM" id="SSF57850">
    <property type="entry name" value="RING/U-box"/>
    <property type="match status" value="1"/>
</dbReference>
<evidence type="ECO:0000256" key="13">
    <source>
        <dbReference type="SAM" id="MobiDB-lite"/>
    </source>
</evidence>
<keyword evidence="10 12" id="KW-0862">Zinc</keyword>
<keyword evidence="5 12" id="KW-0808">Transferase</keyword>
<dbReference type="GO" id="GO:0072572">
    <property type="term" value="F:poly-ADP-D-ribose binding"/>
    <property type="evidence" value="ECO:0007669"/>
    <property type="project" value="UniProtKB-UniRule"/>
</dbReference>
<feature type="compositionally biased region" description="Basic and acidic residues" evidence="13">
    <location>
        <begin position="191"/>
        <end position="206"/>
    </location>
</feature>
<evidence type="ECO:0000256" key="4">
    <source>
        <dbReference type="ARBA" id="ARBA00022490"/>
    </source>
</evidence>
<keyword evidence="9 12" id="KW-0833">Ubl conjugation pathway</keyword>
<dbReference type="InterPro" id="IPR018123">
    <property type="entry name" value="WWE-dom_subgr"/>
</dbReference>
<evidence type="ECO:0000259" key="15">
    <source>
        <dbReference type="PROSITE" id="PS50089"/>
    </source>
</evidence>
<dbReference type="SMART" id="SM00678">
    <property type="entry name" value="WWE"/>
    <property type="match status" value="1"/>
</dbReference>
<feature type="domain" description="RING-type" evidence="15">
    <location>
        <begin position="34"/>
        <end position="72"/>
    </location>
</feature>
<dbReference type="GO" id="GO:0008270">
    <property type="term" value="F:zinc ion binding"/>
    <property type="evidence" value="ECO:0007669"/>
    <property type="project" value="UniProtKB-UniRule"/>
</dbReference>
<keyword evidence="8 11" id="KW-0863">Zinc-finger</keyword>
<keyword evidence="14" id="KW-0732">Signal</keyword>
<comment type="function">
    <text evidence="12">E3 ubiquitin-protein ligase that specifically binds poly-ADP-ribosylated proteins and mediates their ubiquitination and subsequent degradation.</text>
</comment>
<dbReference type="Gene3D" id="3.30.720.50">
    <property type="match status" value="1"/>
</dbReference>